<sequence length="75" mass="7753">MSACGSAGHWPLVLELFNQMTSEDLEATEISAAAALAPLAAASAWGAALALAEVIERRGLLLNSAVYECAIEACF</sequence>
<gene>
    <name evidence="1" type="ORF">SNAT2548_LOCUS15265</name>
</gene>
<organism evidence="1 2">
    <name type="scientific">Symbiodinium natans</name>
    <dbReference type="NCBI Taxonomy" id="878477"/>
    <lineage>
        <taxon>Eukaryota</taxon>
        <taxon>Sar</taxon>
        <taxon>Alveolata</taxon>
        <taxon>Dinophyceae</taxon>
        <taxon>Suessiales</taxon>
        <taxon>Symbiodiniaceae</taxon>
        <taxon>Symbiodinium</taxon>
    </lineage>
</organism>
<evidence type="ECO:0000313" key="1">
    <source>
        <dbReference type="EMBL" id="CAE7289186.1"/>
    </source>
</evidence>
<evidence type="ECO:0000313" key="2">
    <source>
        <dbReference type="Proteomes" id="UP000604046"/>
    </source>
</evidence>
<name>A0A812N520_9DINO</name>
<proteinExistence type="predicted"/>
<accession>A0A812N520</accession>
<evidence type="ECO:0008006" key="3">
    <source>
        <dbReference type="Google" id="ProtNLM"/>
    </source>
</evidence>
<dbReference type="InterPro" id="IPR011990">
    <property type="entry name" value="TPR-like_helical_dom_sf"/>
</dbReference>
<dbReference type="EMBL" id="CAJNDS010001924">
    <property type="protein sequence ID" value="CAE7289186.1"/>
    <property type="molecule type" value="Genomic_DNA"/>
</dbReference>
<keyword evidence="2" id="KW-1185">Reference proteome</keyword>
<protein>
    <recommendedName>
        <fullName evidence="3">Pentatricopeptide repeat-containing protein</fullName>
    </recommendedName>
</protein>
<reference evidence="1" key="1">
    <citation type="submission" date="2021-02" db="EMBL/GenBank/DDBJ databases">
        <authorList>
            <person name="Dougan E. K."/>
            <person name="Rhodes N."/>
            <person name="Thang M."/>
            <person name="Chan C."/>
        </authorList>
    </citation>
    <scope>NUCLEOTIDE SEQUENCE</scope>
</reference>
<dbReference type="Proteomes" id="UP000604046">
    <property type="component" value="Unassembled WGS sequence"/>
</dbReference>
<dbReference type="Gene3D" id="1.25.40.10">
    <property type="entry name" value="Tetratricopeptide repeat domain"/>
    <property type="match status" value="1"/>
</dbReference>
<dbReference type="AlphaFoldDB" id="A0A812N520"/>
<comment type="caution">
    <text evidence="1">The sequence shown here is derived from an EMBL/GenBank/DDBJ whole genome shotgun (WGS) entry which is preliminary data.</text>
</comment>